<dbReference type="GO" id="GO:0006352">
    <property type="term" value="P:DNA-templated transcription initiation"/>
    <property type="evidence" value="ECO:0007669"/>
    <property type="project" value="InterPro"/>
</dbReference>
<dbReference type="Pfam" id="PF04542">
    <property type="entry name" value="Sigma70_r2"/>
    <property type="match status" value="1"/>
</dbReference>
<dbReference type="AlphaFoldDB" id="A0A1W2DAC2"/>
<dbReference type="Gene3D" id="1.10.10.10">
    <property type="entry name" value="Winged helix-like DNA-binding domain superfamily/Winged helix DNA-binding domain"/>
    <property type="match status" value="1"/>
</dbReference>
<dbReference type="InterPro" id="IPR036388">
    <property type="entry name" value="WH-like_DNA-bd_sf"/>
</dbReference>
<dbReference type="NCBIfam" id="TIGR02937">
    <property type="entry name" value="sigma70-ECF"/>
    <property type="match status" value="1"/>
</dbReference>
<evidence type="ECO:0000256" key="6">
    <source>
        <dbReference type="RuleBase" id="RU000716"/>
    </source>
</evidence>
<feature type="domain" description="RNA polymerase sigma factor 70 region 4 type 2" evidence="8">
    <location>
        <begin position="110"/>
        <end position="158"/>
    </location>
</feature>
<accession>A0A1W2DAC2</accession>
<name>A0A1W2DAC2_9SPHI</name>
<dbReference type="CDD" id="cd06171">
    <property type="entry name" value="Sigma70_r4"/>
    <property type="match status" value="1"/>
</dbReference>
<dbReference type="GO" id="GO:0016987">
    <property type="term" value="F:sigma factor activity"/>
    <property type="evidence" value="ECO:0007669"/>
    <property type="project" value="UniProtKB-KW"/>
</dbReference>
<keyword evidence="2 6" id="KW-0805">Transcription regulation</keyword>
<dbReference type="InterPro" id="IPR039425">
    <property type="entry name" value="RNA_pol_sigma-70-like"/>
</dbReference>
<dbReference type="EMBL" id="FWXT01000003">
    <property type="protein sequence ID" value="SMC94527.1"/>
    <property type="molecule type" value="Genomic_DNA"/>
</dbReference>
<keyword evidence="3 6" id="KW-0731">Sigma factor</keyword>
<evidence type="ECO:0000259" key="8">
    <source>
        <dbReference type="Pfam" id="PF08281"/>
    </source>
</evidence>
<dbReference type="PANTHER" id="PTHR43133">
    <property type="entry name" value="RNA POLYMERASE ECF-TYPE SIGMA FACTO"/>
    <property type="match status" value="1"/>
</dbReference>
<dbReference type="SUPFAM" id="SSF88659">
    <property type="entry name" value="Sigma3 and sigma4 domains of RNA polymerase sigma factors"/>
    <property type="match status" value="1"/>
</dbReference>
<sequence length="175" mass="20562">MKTESLEFNRQLFTFRDTLRHFAISFTKNEDDADDLVQETFLKAIRYAAKFEQGTNLKSWLYMILKNTFINNYRRANKLKFYKAESVGLAADNYKNNAASNKGESKCALDDIQGALAKLPYEYYYPFIKYFEGYKYHEIAAELNIPIGTVKTRIHCARMVLKKNLKMYHAEFLKN</sequence>
<feature type="domain" description="RNA polymerase sigma-70 region 2" evidence="7">
    <location>
        <begin position="16"/>
        <end position="77"/>
    </location>
</feature>
<dbReference type="STRING" id="151894.SAMN04488524_3552"/>
<dbReference type="PANTHER" id="PTHR43133:SF25">
    <property type="entry name" value="RNA POLYMERASE SIGMA FACTOR RFAY-RELATED"/>
    <property type="match status" value="1"/>
</dbReference>
<evidence type="ECO:0000256" key="3">
    <source>
        <dbReference type="ARBA" id="ARBA00023082"/>
    </source>
</evidence>
<keyword evidence="10" id="KW-1185">Reference proteome</keyword>
<dbReference type="Proteomes" id="UP000192756">
    <property type="component" value="Unassembled WGS sequence"/>
</dbReference>
<evidence type="ECO:0000313" key="9">
    <source>
        <dbReference type="EMBL" id="SMC94527.1"/>
    </source>
</evidence>
<dbReference type="InterPro" id="IPR007627">
    <property type="entry name" value="RNA_pol_sigma70_r2"/>
</dbReference>
<gene>
    <name evidence="9" type="ORF">SAMN04488524_3552</name>
</gene>
<keyword evidence="4 6" id="KW-0238">DNA-binding</keyword>
<organism evidence="9 10">
    <name type="scientific">Pedobacter africanus</name>
    <dbReference type="NCBI Taxonomy" id="151894"/>
    <lineage>
        <taxon>Bacteria</taxon>
        <taxon>Pseudomonadati</taxon>
        <taxon>Bacteroidota</taxon>
        <taxon>Sphingobacteriia</taxon>
        <taxon>Sphingobacteriales</taxon>
        <taxon>Sphingobacteriaceae</taxon>
        <taxon>Pedobacter</taxon>
    </lineage>
</organism>
<dbReference type="Pfam" id="PF08281">
    <property type="entry name" value="Sigma70_r4_2"/>
    <property type="match status" value="1"/>
</dbReference>
<proteinExistence type="inferred from homology"/>
<evidence type="ECO:0000256" key="5">
    <source>
        <dbReference type="ARBA" id="ARBA00023163"/>
    </source>
</evidence>
<dbReference type="InterPro" id="IPR013325">
    <property type="entry name" value="RNA_pol_sigma_r2"/>
</dbReference>
<dbReference type="InterPro" id="IPR013249">
    <property type="entry name" value="RNA_pol_sigma70_r4_t2"/>
</dbReference>
<dbReference type="RefSeq" id="WP_084240351.1">
    <property type="nucleotide sequence ID" value="NZ_FWXT01000003.1"/>
</dbReference>
<evidence type="ECO:0000256" key="2">
    <source>
        <dbReference type="ARBA" id="ARBA00023015"/>
    </source>
</evidence>
<evidence type="ECO:0000313" key="10">
    <source>
        <dbReference type="Proteomes" id="UP000192756"/>
    </source>
</evidence>
<evidence type="ECO:0000256" key="4">
    <source>
        <dbReference type="ARBA" id="ARBA00023125"/>
    </source>
</evidence>
<protein>
    <recommendedName>
        <fullName evidence="6">RNA polymerase sigma factor</fullName>
    </recommendedName>
</protein>
<dbReference type="SUPFAM" id="SSF88946">
    <property type="entry name" value="Sigma2 domain of RNA polymerase sigma factors"/>
    <property type="match status" value="1"/>
</dbReference>
<dbReference type="InterPro" id="IPR014284">
    <property type="entry name" value="RNA_pol_sigma-70_dom"/>
</dbReference>
<dbReference type="InterPro" id="IPR013324">
    <property type="entry name" value="RNA_pol_sigma_r3/r4-like"/>
</dbReference>
<dbReference type="GO" id="GO:0003677">
    <property type="term" value="F:DNA binding"/>
    <property type="evidence" value="ECO:0007669"/>
    <property type="project" value="UniProtKB-KW"/>
</dbReference>
<evidence type="ECO:0000259" key="7">
    <source>
        <dbReference type="Pfam" id="PF04542"/>
    </source>
</evidence>
<dbReference type="Gene3D" id="1.10.1740.10">
    <property type="match status" value="1"/>
</dbReference>
<comment type="similarity">
    <text evidence="1 6">Belongs to the sigma-70 factor family. ECF subfamily.</text>
</comment>
<evidence type="ECO:0000256" key="1">
    <source>
        <dbReference type="ARBA" id="ARBA00010641"/>
    </source>
</evidence>
<reference evidence="10" key="1">
    <citation type="submission" date="2017-04" db="EMBL/GenBank/DDBJ databases">
        <authorList>
            <person name="Varghese N."/>
            <person name="Submissions S."/>
        </authorList>
    </citation>
    <scope>NUCLEOTIDE SEQUENCE [LARGE SCALE GENOMIC DNA]</scope>
    <source>
        <strain evidence="10">DSM 12126</strain>
    </source>
</reference>
<dbReference type="PROSITE" id="PS01063">
    <property type="entry name" value="SIGMA70_ECF"/>
    <property type="match status" value="1"/>
</dbReference>
<dbReference type="InterPro" id="IPR000838">
    <property type="entry name" value="RNA_pol_sigma70_ECF_CS"/>
</dbReference>
<dbReference type="OrthoDB" id="9803470at2"/>
<keyword evidence="5 6" id="KW-0804">Transcription</keyword>